<dbReference type="GO" id="GO:0000166">
    <property type="term" value="F:nucleotide binding"/>
    <property type="evidence" value="ECO:0007669"/>
    <property type="project" value="UniProtKB-KW"/>
</dbReference>
<evidence type="ECO:0000256" key="4">
    <source>
        <dbReference type="ARBA" id="ARBA00022741"/>
    </source>
</evidence>
<accession>A0A6J6DQU5</accession>
<comment type="similarity">
    <text evidence="1">Belongs to the SurE nucleotidase family.</text>
</comment>
<keyword evidence="4" id="KW-0547">Nucleotide-binding</keyword>
<evidence type="ECO:0000256" key="3">
    <source>
        <dbReference type="ARBA" id="ARBA00022723"/>
    </source>
</evidence>
<reference evidence="7" key="1">
    <citation type="submission" date="2020-05" db="EMBL/GenBank/DDBJ databases">
        <authorList>
            <person name="Chiriac C."/>
            <person name="Salcher M."/>
            <person name="Ghai R."/>
            <person name="Kavagutti S V."/>
        </authorList>
    </citation>
    <scope>NUCLEOTIDE SEQUENCE</scope>
</reference>
<dbReference type="GO" id="GO:0008253">
    <property type="term" value="F:5'-nucleotidase activity"/>
    <property type="evidence" value="ECO:0007669"/>
    <property type="project" value="TreeGrafter"/>
</dbReference>
<keyword evidence="3" id="KW-0479">Metal-binding</keyword>
<dbReference type="GO" id="GO:0004309">
    <property type="term" value="F:exopolyphosphatase activity"/>
    <property type="evidence" value="ECO:0007669"/>
    <property type="project" value="TreeGrafter"/>
</dbReference>
<gene>
    <name evidence="7" type="ORF">UFOPK1722_00106</name>
</gene>
<proteinExistence type="inferred from homology"/>
<keyword evidence="2" id="KW-0963">Cytoplasm</keyword>
<dbReference type="AlphaFoldDB" id="A0A6J6DQU5"/>
<evidence type="ECO:0000256" key="2">
    <source>
        <dbReference type="ARBA" id="ARBA00022490"/>
    </source>
</evidence>
<dbReference type="EMBL" id="CAEZTS010000005">
    <property type="protein sequence ID" value="CAB4566357.1"/>
    <property type="molecule type" value="Genomic_DNA"/>
</dbReference>
<name>A0A6J6DQU5_9ZZZZ</name>
<keyword evidence="5" id="KW-0378">Hydrolase</keyword>
<dbReference type="SUPFAM" id="SSF64167">
    <property type="entry name" value="SurE-like"/>
    <property type="match status" value="1"/>
</dbReference>
<protein>
    <submittedName>
        <fullName evidence="7">Unannotated protein</fullName>
    </submittedName>
</protein>
<evidence type="ECO:0000313" key="7">
    <source>
        <dbReference type="EMBL" id="CAB4566357.1"/>
    </source>
</evidence>
<dbReference type="PANTHER" id="PTHR30457:SF12">
    <property type="entry name" value="5'_3'-NUCLEOTIDASE SURE"/>
    <property type="match status" value="1"/>
</dbReference>
<evidence type="ECO:0000259" key="6">
    <source>
        <dbReference type="Pfam" id="PF01975"/>
    </source>
</evidence>
<dbReference type="InterPro" id="IPR036523">
    <property type="entry name" value="SurE-like_sf"/>
</dbReference>
<evidence type="ECO:0000256" key="1">
    <source>
        <dbReference type="ARBA" id="ARBA00011062"/>
    </source>
</evidence>
<dbReference type="PANTHER" id="PTHR30457">
    <property type="entry name" value="5'-NUCLEOTIDASE SURE"/>
    <property type="match status" value="1"/>
</dbReference>
<evidence type="ECO:0000256" key="5">
    <source>
        <dbReference type="ARBA" id="ARBA00022801"/>
    </source>
</evidence>
<dbReference type="GO" id="GO:0046872">
    <property type="term" value="F:metal ion binding"/>
    <property type="evidence" value="ECO:0007669"/>
    <property type="project" value="UniProtKB-KW"/>
</dbReference>
<dbReference type="InterPro" id="IPR002828">
    <property type="entry name" value="SurE-like_Pase/nucleotidase"/>
</dbReference>
<feature type="domain" description="Survival protein SurE-like phosphatase/nucleotidase" evidence="6">
    <location>
        <begin position="3"/>
        <end position="199"/>
    </location>
</feature>
<dbReference type="Pfam" id="PF01975">
    <property type="entry name" value="SurE"/>
    <property type="match status" value="1"/>
</dbReference>
<dbReference type="Gene3D" id="3.40.1210.10">
    <property type="entry name" value="Survival protein SurE-like phosphatase/nucleotidase"/>
    <property type="match status" value="1"/>
</dbReference>
<organism evidence="7">
    <name type="scientific">freshwater metagenome</name>
    <dbReference type="NCBI Taxonomy" id="449393"/>
    <lineage>
        <taxon>unclassified sequences</taxon>
        <taxon>metagenomes</taxon>
        <taxon>ecological metagenomes</taxon>
    </lineage>
</organism>
<sequence length="276" mass="29292">MRILLTNDDGIDSVGLHVLARAMRPFGDVVIAAPDREFSGAGAALGALHLMQPEVHRVHVDGIAEAWSVTGPPALCVMFSRLGAFGEPFDLVVSGINPGANVGRSVYHSGTVGAALTARNGRISGIAVSQAVAGFGVEGQGWDEMLVGQKWESAATVAAAFVDGFIRNMPVEPVVVNINVPNKDVADIKGWKTARLGHEPPRRMSTARLEPKVGHEGTFHVRMAWGEAAELPIDTDGGMVENDFVSVSYLGPILNIERADVADAERTLTKLIDDAR</sequence>
<dbReference type="GO" id="GO:0008254">
    <property type="term" value="F:3'-nucleotidase activity"/>
    <property type="evidence" value="ECO:0007669"/>
    <property type="project" value="TreeGrafter"/>
</dbReference>
<dbReference type="InterPro" id="IPR030048">
    <property type="entry name" value="SurE"/>
</dbReference>